<evidence type="ECO:0000313" key="7">
    <source>
        <dbReference type="Proteomes" id="UP000486351"/>
    </source>
</evidence>
<evidence type="ECO:0000313" key="2">
    <source>
        <dbReference type="EMBL" id="KAE9117705.1"/>
    </source>
</evidence>
<evidence type="ECO:0000313" key="4">
    <source>
        <dbReference type="EMBL" id="KAE9337273.1"/>
    </source>
</evidence>
<sequence>MPIALLPPHVRVRDGPGKINQKLADDKPHRALQRAVSLTYTFDSFSPNDDFLVIELN</sequence>
<dbReference type="EMBL" id="QXGC01001688">
    <property type="protein sequence ID" value="KAE9197930.1"/>
    <property type="molecule type" value="Genomic_DNA"/>
</dbReference>
<dbReference type="Proteomes" id="UP000476176">
    <property type="component" value="Unassembled WGS sequence"/>
</dbReference>
<evidence type="ECO:0000313" key="3">
    <source>
        <dbReference type="EMBL" id="KAE9197930.1"/>
    </source>
</evidence>
<evidence type="ECO:0000313" key="6">
    <source>
        <dbReference type="Proteomes" id="UP000476176"/>
    </source>
</evidence>
<comment type="caution">
    <text evidence="1">The sequence shown here is derived from an EMBL/GenBank/DDBJ whole genome shotgun (WGS) entry which is preliminary data.</text>
</comment>
<gene>
    <name evidence="3" type="ORF">PF004_g19696</name>
    <name evidence="4" type="ORF">PF008_g12617</name>
    <name evidence="2" type="ORF">PF010_g8508</name>
    <name evidence="1" type="ORF">PF011_g19922</name>
</gene>
<evidence type="ECO:0000313" key="8">
    <source>
        <dbReference type="Proteomes" id="UP000488956"/>
    </source>
</evidence>
<dbReference type="EMBL" id="QXFY01000715">
    <property type="protein sequence ID" value="KAE9337273.1"/>
    <property type="molecule type" value="Genomic_DNA"/>
</dbReference>
<protein>
    <submittedName>
        <fullName evidence="1">Uncharacterized protein</fullName>
    </submittedName>
</protein>
<dbReference type="Proteomes" id="UP000460718">
    <property type="component" value="Unassembled WGS sequence"/>
</dbReference>
<evidence type="ECO:0000313" key="1">
    <source>
        <dbReference type="EMBL" id="KAE8986587.1"/>
    </source>
</evidence>
<dbReference type="EMBL" id="QXFW01001729">
    <property type="protein sequence ID" value="KAE8986587.1"/>
    <property type="molecule type" value="Genomic_DNA"/>
</dbReference>
<proteinExistence type="predicted"/>
<reference evidence="5 6" key="1">
    <citation type="submission" date="2018-09" db="EMBL/GenBank/DDBJ databases">
        <title>Genomic investigation of the strawberry pathogen Phytophthora fragariae indicates pathogenicity is determined by transcriptional variation in three key races.</title>
        <authorList>
            <person name="Adams T.M."/>
            <person name="Armitage A.D."/>
            <person name="Sobczyk M.K."/>
            <person name="Bates H.J."/>
            <person name="Dunwell J.M."/>
            <person name="Nellist C.F."/>
            <person name="Harrison R.J."/>
        </authorList>
    </citation>
    <scope>NUCLEOTIDE SEQUENCE [LARGE SCALE GENOMIC DNA]</scope>
    <source>
        <strain evidence="3 6">BC-23</strain>
        <strain evidence="4 7">NOV-77</strain>
        <strain evidence="2 8">ONT-3</strain>
        <strain evidence="1 5">SCRP245</strain>
    </source>
</reference>
<dbReference type="Proteomes" id="UP000488956">
    <property type="component" value="Unassembled WGS sequence"/>
</dbReference>
<dbReference type="Proteomes" id="UP000486351">
    <property type="component" value="Unassembled WGS sequence"/>
</dbReference>
<dbReference type="EMBL" id="QXFX01000387">
    <property type="protein sequence ID" value="KAE9117705.1"/>
    <property type="molecule type" value="Genomic_DNA"/>
</dbReference>
<name>A0A6A3IXX7_9STRA</name>
<dbReference type="AlphaFoldDB" id="A0A6A3IXX7"/>
<organism evidence="1 5">
    <name type="scientific">Phytophthora fragariae</name>
    <dbReference type="NCBI Taxonomy" id="53985"/>
    <lineage>
        <taxon>Eukaryota</taxon>
        <taxon>Sar</taxon>
        <taxon>Stramenopiles</taxon>
        <taxon>Oomycota</taxon>
        <taxon>Peronosporomycetes</taxon>
        <taxon>Peronosporales</taxon>
        <taxon>Peronosporaceae</taxon>
        <taxon>Phytophthora</taxon>
    </lineage>
</organism>
<accession>A0A6A3IXX7</accession>
<evidence type="ECO:0000313" key="5">
    <source>
        <dbReference type="Proteomes" id="UP000460718"/>
    </source>
</evidence>